<dbReference type="eggNOG" id="COG3153">
    <property type="taxonomic scope" value="Bacteria"/>
</dbReference>
<accession>T2GC66</accession>
<organism evidence="2 3">
    <name type="scientific">Megalodesulfovibrio gigas (strain ATCC 19364 / DSM 1382 / NCIMB 9332 / VKM B-1759)</name>
    <name type="common">Desulfovibrio gigas</name>
    <dbReference type="NCBI Taxonomy" id="1121448"/>
    <lineage>
        <taxon>Bacteria</taxon>
        <taxon>Pseudomonadati</taxon>
        <taxon>Thermodesulfobacteriota</taxon>
        <taxon>Desulfovibrionia</taxon>
        <taxon>Desulfovibrionales</taxon>
        <taxon>Desulfovibrionaceae</taxon>
        <taxon>Megalodesulfovibrio</taxon>
    </lineage>
</organism>
<sequence length="188" mass="19832">MHGNAPPLEIRSAMDADSPAVHAVALAAFGKAQGPEIVDLIDSLSKDASAMPVLSFVATCQARVVGHILFSSVRLTGAREQVAASILAPLCVHPDFQQQGIGGSLIRFGLSRLQAMGVGLVFVLGHPGYYPRHGFVPAGERGLAAPYPIPPEHADAWMVQALRPDLLGTVTGTVACAQTLTDPRHWQE</sequence>
<dbReference type="GO" id="GO:0016747">
    <property type="term" value="F:acyltransferase activity, transferring groups other than amino-acyl groups"/>
    <property type="evidence" value="ECO:0007669"/>
    <property type="project" value="InterPro"/>
</dbReference>
<evidence type="ECO:0000313" key="3">
    <source>
        <dbReference type="Proteomes" id="UP000016587"/>
    </source>
</evidence>
<dbReference type="KEGG" id="dgg:DGI_1995"/>
<dbReference type="STRING" id="1121448.DGI_1995"/>
<dbReference type="AlphaFoldDB" id="T2GC66"/>
<dbReference type="Pfam" id="PF13508">
    <property type="entry name" value="Acetyltransf_7"/>
    <property type="match status" value="1"/>
</dbReference>
<proteinExistence type="predicted"/>
<keyword evidence="2" id="KW-0808">Transferase</keyword>
<dbReference type="PATRIC" id="fig|1121448.10.peg.1951"/>
<dbReference type="CDD" id="cd04301">
    <property type="entry name" value="NAT_SF"/>
    <property type="match status" value="1"/>
</dbReference>
<gene>
    <name evidence="2" type="ORF">DGI_1995</name>
</gene>
<keyword evidence="3" id="KW-1185">Reference proteome</keyword>
<dbReference type="HOGENOM" id="CLU_081840_3_0_7"/>
<dbReference type="InterPro" id="IPR000182">
    <property type="entry name" value="GNAT_dom"/>
</dbReference>
<reference evidence="3" key="2">
    <citation type="submission" date="2013-07" db="EMBL/GenBank/DDBJ databases">
        <authorList>
            <person name="Morais-Silva F.O."/>
            <person name="Rezende A.M."/>
            <person name="Pimentel C."/>
            <person name="Resende D.M."/>
            <person name="Santos C.I."/>
            <person name="Clemente C."/>
            <person name="de Oliveira L.M."/>
            <person name="da Silva S.M."/>
            <person name="Costa D.A."/>
            <person name="Varela-Raposo A."/>
            <person name="Horacio E.C.A."/>
            <person name="Matos M."/>
            <person name="Flores O."/>
            <person name="Ruiz J.C."/>
            <person name="Rodrigues-Pousada C."/>
        </authorList>
    </citation>
    <scope>NUCLEOTIDE SEQUENCE [LARGE SCALE GENOMIC DNA]</scope>
    <source>
        <strain evidence="3">ATCC 19364 / DSM 1382 / NCIMB 9332 / VKM B-1759</strain>
    </source>
</reference>
<dbReference type="SUPFAM" id="SSF55729">
    <property type="entry name" value="Acyl-CoA N-acyltransferases (Nat)"/>
    <property type="match status" value="1"/>
</dbReference>
<dbReference type="EMBL" id="CP006585">
    <property type="protein sequence ID" value="AGW13769.1"/>
    <property type="molecule type" value="Genomic_DNA"/>
</dbReference>
<reference evidence="2 3" key="1">
    <citation type="journal article" date="2013" name="J. Bacteriol.">
        <title>Roles of HynAB and Ech, the only two hydrogenases found in the model sulfate reducer Desulfovibrio gigas.</title>
        <authorList>
            <person name="Morais-Silva F.O."/>
            <person name="Santos C.I."/>
            <person name="Rodrigues R."/>
            <person name="Pereira I.A."/>
            <person name="Rodrigues-Pousada C."/>
        </authorList>
    </citation>
    <scope>NUCLEOTIDE SEQUENCE [LARGE SCALE GENOMIC DNA]</scope>
    <source>
        <strain evidence="3">ATCC 19364 / DSM 1382 / NCIMB 9332 / VKM B-1759</strain>
    </source>
</reference>
<feature type="domain" description="N-acetyltransferase" evidence="1">
    <location>
        <begin position="8"/>
        <end position="163"/>
    </location>
</feature>
<protein>
    <submittedName>
        <fullName evidence="2">Putative acetyltransferase</fullName>
    </submittedName>
</protein>
<dbReference type="Proteomes" id="UP000016587">
    <property type="component" value="Chromosome"/>
</dbReference>
<dbReference type="InterPro" id="IPR016181">
    <property type="entry name" value="Acyl_CoA_acyltransferase"/>
</dbReference>
<dbReference type="PROSITE" id="PS51186">
    <property type="entry name" value="GNAT"/>
    <property type="match status" value="1"/>
</dbReference>
<evidence type="ECO:0000313" key="2">
    <source>
        <dbReference type="EMBL" id="AGW13769.1"/>
    </source>
</evidence>
<evidence type="ECO:0000259" key="1">
    <source>
        <dbReference type="PROSITE" id="PS51186"/>
    </source>
</evidence>
<dbReference type="Gene3D" id="3.40.630.30">
    <property type="match status" value="1"/>
</dbReference>
<name>T2GC66_MEGG1</name>